<evidence type="ECO:0008006" key="3">
    <source>
        <dbReference type="Google" id="ProtNLM"/>
    </source>
</evidence>
<evidence type="ECO:0000313" key="1">
    <source>
        <dbReference type="EMBL" id="MCD7451141.1"/>
    </source>
</evidence>
<keyword evidence="2" id="KW-1185">Reference proteome</keyword>
<sequence length="170" mass="19238">MRGDSRAIPYLNDFNTIEHGYDGISNPAKYLEKIRDLRSHGYNGPLGIGLQGHFVKPNLPYIRSSLDMLASAGLPIWITEEVYLEEIIREGSCTSGVKGIMMWAPWSPKGCYRMCLTDNNFKNFPTGDVVDKILKEWSHQGFSGTTDENGFFETSLFYKTIKLKSVITKM</sequence>
<dbReference type="EMBL" id="JACEIK010000153">
    <property type="protein sequence ID" value="MCD7451141.1"/>
    <property type="molecule type" value="Genomic_DNA"/>
</dbReference>
<accession>A0ABS8RWD3</accession>
<organism evidence="1 2">
    <name type="scientific">Datura stramonium</name>
    <name type="common">Jimsonweed</name>
    <name type="synonym">Common thornapple</name>
    <dbReference type="NCBI Taxonomy" id="4076"/>
    <lineage>
        <taxon>Eukaryota</taxon>
        <taxon>Viridiplantae</taxon>
        <taxon>Streptophyta</taxon>
        <taxon>Embryophyta</taxon>
        <taxon>Tracheophyta</taxon>
        <taxon>Spermatophyta</taxon>
        <taxon>Magnoliopsida</taxon>
        <taxon>eudicotyledons</taxon>
        <taxon>Gunneridae</taxon>
        <taxon>Pentapetalae</taxon>
        <taxon>asterids</taxon>
        <taxon>lamiids</taxon>
        <taxon>Solanales</taxon>
        <taxon>Solanaceae</taxon>
        <taxon>Solanoideae</taxon>
        <taxon>Datureae</taxon>
        <taxon>Datura</taxon>
    </lineage>
</organism>
<protein>
    <recommendedName>
        <fullName evidence="3">GH10 domain-containing protein</fullName>
    </recommendedName>
</protein>
<name>A0ABS8RWD3_DATST</name>
<proteinExistence type="predicted"/>
<dbReference type="PANTHER" id="PTHR31490:SF56">
    <property type="entry name" value="ENDO-1,4-BETA-XYLANASE C-RELATED"/>
    <property type="match status" value="1"/>
</dbReference>
<dbReference type="PANTHER" id="PTHR31490">
    <property type="entry name" value="GLYCOSYL HYDROLASE"/>
    <property type="match status" value="1"/>
</dbReference>
<reference evidence="1 2" key="1">
    <citation type="journal article" date="2021" name="BMC Genomics">
        <title>Datura genome reveals duplications of psychoactive alkaloid biosynthetic genes and high mutation rate following tissue culture.</title>
        <authorList>
            <person name="Rajewski A."/>
            <person name="Carter-House D."/>
            <person name="Stajich J."/>
            <person name="Litt A."/>
        </authorList>
    </citation>
    <scope>NUCLEOTIDE SEQUENCE [LARGE SCALE GENOMIC DNA]</scope>
    <source>
        <strain evidence="1">AR-01</strain>
    </source>
</reference>
<dbReference type="SUPFAM" id="SSF51445">
    <property type="entry name" value="(Trans)glycosidases"/>
    <property type="match status" value="1"/>
</dbReference>
<evidence type="ECO:0000313" key="2">
    <source>
        <dbReference type="Proteomes" id="UP000823775"/>
    </source>
</evidence>
<dbReference type="InterPro" id="IPR044846">
    <property type="entry name" value="GH10"/>
</dbReference>
<dbReference type="Gene3D" id="3.20.20.80">
    <property type="entry name" value="Glycosidases"/>
    <property type="match status" value="1"/>
</dbReference>
<comment type="caution">
    <text evidence="1">The sequence shown here is derived from an EMBL/GenBank/DDBJ whole genome shotgun (WGS) entry which is preliminary data.</text>
</comment>
<dbReference type="Proteomes" id="UP000823775">
    <property type="component" value="Unassembled WGS sequence"/>
</dbReference>
<dbReference type="InterPro" id="IPR017853">
    <property type="entry name" value="GH"/>
</dbReference>
<gene>
    <name evidence="1" type="ORF">HAX54_009766</name>
</gene>